<gene>
    <name evidence="3" type="primary">LOC125421807</name>
</gene>
<dbReference type="Proteomes" id="UP001652623">
    <property type="component" value="Chromosome 4"/>
</dbReference>
<keyword evidence="1" id="KW-0732">Signal</keyword>
<dbReference type="GeneID" id="125421807"/>
<evidence type="ECO:0000256" key="1">
    <source>
        <dbReference type="SAM" id="SignalP"/>
    </source>
</evidence>
<name>A0ABM3IFD6_ZIZJJ</name>
<proteinExistence type="predicted"/>
<protein>
    <submittedName>
        <fullName evidence="3">Nibrin homolog</fullName>
    </submittedName>
</protein>
<keyword evidence="2" id="KW-1185">Reference proteome</keyword>
<dbReference type="RefSeq" id="XP_048327301.2">
    <property type="nucleotide sequence ID" value="XM_048471344.2"/>
</dbReference>
<feature type="chain" id="PRO_5045706746" evidence="1">
    <location>
        <begin position="17"/>
        <end position="90"/>
    </location>
</feature>
<evidence type="ECO:0000313" key="3">
    <source>
        <dbReference type="RefSeq" id="XP_048327301.2"/>
    </source>
</evidence>
<evidence type="ECO:0000313" key="2">
    <source>
        <dbReference type="Proteomes" id="UP001652623"/>
    </source>
</evidence>
<feature type="signal peptide" evidence="1">
    <location>
        <begin position="1"/>
        <end position="16"/>
    </location>
</feature>
<accession>A0ABM3IFD6</accession>
<organism evidence="2 3">
    <name type="scientific">Ziziphus jujuba</name>
    <name type="common">Chinese jujube</name>
    <name type="synonym">Ziziphus sativa</name>
    <dbReference type="NCBI Taxonomy" id="326968"/>
    <lineage>
        <taxon>Eukaryota</taxon>
        <taxon>Viridiplantae</taxon>
        <taxon>Streptophyta</taxon>
        <taxon>Embryophyta</taxon>
        <taxon>Tracheophyta</taxon>
        <taxon>Spermatophyta</taxon>
        <taxon>Magnoliopsida</taxon>
        <taxon>eudicotyledons</taxon>
        <taxon>Gunneridae</taxon>
        <taxon>Pentapetalae</taxon>
        <taxon>rosids</taxon>
        <taxon>fabids</taxon>
        <taxon>Rosales</taxon>
        <taxon>Rhamnaceae</taxon>
        <taxon>Paliureae</taxon>
        <taxon>Ziziphus</taxon>
    </lineage>
</organism>
<sequence length="90" mass="10342">MVWVFFLLTRLQVNMSTIYFKGGCTKWVGKAKSSSSSCEVLVRDCSKYSTFINKNLGSKEEVHRFPNKETTLRDGDLELIMQPTGFILFH</sequence>
<reference evidence="3" key="1">
    <citation type="submission" date="2025-08" db="UniProtKB">
        <authorList>
            <consortium name="RefSeq"/>
        </authorList>
    </citation>
    <scope>IDENTIFICATION</scope>
    <source>
        <tissue evidence="3">Seedling</tissue>
    </source>
</reference>